<keyword evidence="4" id="KW-1185">Reference proteome</keyword>
<reference evidence="3 4" key="1">
    <citation type="submission" date="2019-11" db="EMBL/GenBank/DDBJ databases">
        <authorList>
            <person name="Holert J."/>
        </authorList>
    </citation>
    <scope>NUCLEOTIDE SEQUENCE [LARGE SCALE GENOMIC DNA]</scope>
    <source>
        <strain evidence="1">BC5_2</strain>
        <strain evidence="2">SB11_3</strain>
    </source>
</reference>
<proteinExistence type="predicted"/>
<evidence type="ECO:0000313" key="4">
    <source>
        <dbReference type="Proteomes" id="UP000441399"/>
    </source>
</evidence>
<evidence type="ECO:0000313" key="1">
    <source>
        <dbReference type="EMBL" id="CAA0084772.1"/>
    </source>
</evidence>
<name>A0A5S9MQD5_9GAMM</name>
<dbReference type="Proteomes" id="UP000441399">
    <property type="component" value="Unassembled WGS sequence"/>
</dbReference>
<dbReference type="EMBL" id="CACSII010000001">
    <property type="protein sequence ID" value="CAA0084772.1"/>
    <property type="molecule type" value="Genomic_DNA"/>
</dbReference>
<dbReference type="Proteomes" id="UP000434580">
    <property type="component" value="Unassembled WGS sequence"/>
</dbReference>
<protein>
    <submittedName>
        <fullName evidence="2">Uncharacterized protein</fullName>
    </submittedName>
</protein>
<organism evidence="2 4">
    <name type="scientific">BD1-7 clade bacterium</name>
    <dbReference type="NCBI Taxonomy" id="2029982"/>
    <lineage>
        <taxon>Bacteria</taxon>
        <taxon>Pseudomonadati</taxon>
        <taxon>Pseudomonadota</taxon>
        <taxon>Gammaproteobacteria</taxon>
        <taxon>Cellvibrionales</taxon>
        <taxon>Spongiibacteraceae</taxon>
        <taxon>BD1-7 clade</taxon>
    </lineage>
</organism>
<dbReference type="AlphaFoldDB" id="A0A5S9MQD5"/>
<evidence type="ECO:0000313" key="3">
    <source>
        <dbReference type="Proteomes" id="UP000434580"/>
    </source>
</evidence>
<dbReference type="EMBL" id="CACSIO010000023">
    <property type="protein sequence ID" value="CAA0115064.1"/>
    <property type="molecule type" value="Genomic_DNA"/>
</dbReference>
<gene>
    <name evidence="1" type="ORF">DPBNPPHM_00775</name>
    <name evidence="2" type="ORF">OPDIPICF_01683</name>
</gene>
<evidence type="ECO:0000313" key="2">
    <source>
        <dbReference type="EMBL" id="CAA0115064.1"/>
    </source>
</evidence>
<sequence length="41" mass="4567">MNHLWPVALILLTTAVIAVSPNVRGRKAYAYVKDTESPRKS</sequence>
<accession>A0A5S9MQD5</accession>